<reference evidence="1" key="1">
    <citation type="submission" date="2021-07" db="EMBL/GenBank/DDBJ databases">
        <authorList>
            <person name="Durling M."/>
        </authorList>
    </citation>
    <scope>NUCLEOTIDE SEQUENCE</scope>
</reference>
<gene>
    <name evidence="1" type="ORF">HYFRA_00007043</name>
</gene>
<dbReference type="SUPFAM" id="SSF52047">
    <property type="entry name" value="RNI-like"/>
    <property type="match status" value="1"/>
</dbReference>
<comment type="caution">
    <text evidence="1">The sequence shown here is derived from an EMBL/GenBank/DDBJ whole genome shotgun (WGS) entry which is preliminary data.</text>
</comment>
<evidence type="ECO:0000313" key="1">
    <source>
        <dbReference type="EMBL" id="CAG8955029.1"/>
    </source>
</evidence>
<accession>A0A9N9KX07</accession>
<dbReference type="EMBL" id="CAJVRL010000060">
    <property type="protein sequence ID" value="CAG8955029.1"/>
    <property type="molecule type" value="Genomic_DNA"/>
</dbReference>
<evidence type="ECO:0000313" key="2">
    <source>
        <dbReference type="Proteomes" id="UP000696280"/>
    </source>
</evidence>
<proteinExistence type="predicted"/>
<dbReference type="Gene3D" id="3.80.10.10">
    <property type="entry name" value="Ribonuclease Inhibitor"/>
    <property type="match status" value="1"/>
</dbReference>
<dbReference type="InterPro" id="IPR032675">
    <property type="entry name" value="LRR_dom_sf"/>
</dbReference>
<organism evidence="1 2">
    <name type="scientific">Hymenoscyphus fraxineus</name>
    <dbReference type="NCBI Taxonomy" id="746836"/>
    <lineage>
        <taxon>Eukaryota</taxon>
        <taxon>Fungi</taxon>
        <taxon>Dikarya</taxon>
        <taxon>Ascomycota</taxon>
        <taxon>Pezizomycotina</taxon>
        <taxon>Leotiomycetes</taxon>
        <taxon>Helotiales</taxon>
        <taxon>Helotiaceae</taxon>
        <taxon>Hymenoscyphus</taxon>
    </lineage>
</organism>
<name>A0A9N9KX07_9HELO</name>
<sequence>MSTSTNQTKFIGTLADEIILVIVEWIDLDIKDWRKKKNPPCHITERAAQAILNLSQCSRHINSLVQPFLYRRFVDNDGTRLVNLMVRILAVPSRAHYVKYFCYHCDQYGRPVPAITPNDLEHLEKVVSKAASSPEDASEWTRSIQAGRWDAHAGLVLSQLLNLEKLEISAILKGVLTMNWVPKVFERAISVQGNQKTMSSPQPFSKLRSVSLVSPHGGHTSFSLRDIVPFLNVPSLRTFKADKLIDSFEFDWEKCTAGFSISKLRLSWIKPSLFARLLRQIRALKQLTLFADQGGMQQDTESFMQDLRSQRATLETLDLQEPSNRFSPFNIRTLTDFPNLKSLTIHISLLASHPAFPRSLQSLTVESTEEKNLKLLKTILQSKDLHTPSLKSLDLRWGRTKYPDGRPSPEHPDFHAGFKPSRMRDLWEMCRAVDVEMKLADEPPRFKFVSWDRPARPEGVRWPVVWMDGGTVIVRFGYPWVGFEECCRERGYDPESYDAGKVPSGAMQ</sequence>
<keyword evidence="2" id="KW-1185">Reference proteome</keyword>
<dbReference type="OrthoDB" id="3500415at2759"/>
<protein>
    <submittedName>
        <fullName evidence="1">Uncharacterized protein</fullName>
    </submittedName>
</protein>
<dbReference type="AlphaFoldDB" id="A0A9N9KX07"/>
<dbReference type="Proteomes" id="UP000696280">
    <property type="component" value="Unassembled WGS sequence"/>
</dbReference>